<dbReference type="Pfam" id="PF24140">
    <property type="entry name" value="TPR_TNPO3_IPO13_3rd"/>
    <property type="match status" value="1"/>
</dbReference>
<dbReference type="SMART" id="SM00913">
    <property type="entry name" value="IBN_N"/>
    <property type="match status" value="1"/>
</dbReference>
<dbReference type="Pfam" id="PF24138">
    <property type="entry name" value="TPR_TNPO3_IPO13_2nd"/>
    <property type="match status" value="1"/>
</dbReference>
<proteinExistence type="predicted"/>
<dbReference type="SUPFAM" id="SSF48371">
    <property type="entry name" value="ARM repeat"/>
    <property type="match status" value="1"/>
</dbReference>
<dbReference type="InterPro" id="IPR001494">
    <property type="entry name" value="Importin-beta_N"/>
</dbReference>
<dbReference type="EMBL" id="QZBD01000119">
    <property type="protein sequence ID" value="THY28282.1"/>
    <property type="molecule type" value="Genomic_DNA"/>
</dbReference>
<dbReference type="InterPro" id="IPR058537">
    <property type="entry name" value="TPR_TNPO3_IPO13_4th"/>
</dbReference>
<evidence type="ECO:0000313" key="4">
    <source>
        <dbReference type="EMBL" id="THY28282.1"/>
    </source>
</evidence>
<dbReference type="InterPro" id="IPR011989">
    <property type="entry name" value="ARM-like"/>
</dbReference>
<dbReference type="Pfam" id="PF08389">
    <property type="entry name" value="Xpo1"/>
    <property type="match status" value="1"/>
</dbReference>
<comment type="function">
    <text evidence="2">tRNA nucleus export receptor which facilitates tRNA translocation across the nuclear pore complex. Involved in pre-tRNA splicing, probably by affecting the interaction of pre-tRNA with splicing endonuclease.</text>
</comment>
<dbReference type="Pfam" id="PF24139">
    <property type="entry name" value="TPR_TNPO3_IPO13_4th"/>
    <property type="match status" value="1"/>
</dbReference>
<dbReference type="GO" id="GO:0005634">
    <property type="term" value="C:nucleus"/>
    <property type="evidence" value="ECO:0007669"/>
    <property type="project" value="UniProtKB-ARBA"/>
</dbReference>
<dbReference type="Gene3D" id="1.25.10.10">
    <property type="entry name" value="Leucine-rich Repeat Variant"/>
    <property type="match status" value="1"/>
</dbReference>
<dbReference type="GO" id="GO:0031267">
    <property type="term" value="F:small GTPase binding"/>
    <property type="evidence" value="ECO:0007669"/>
    <property type="project" value="InterPro"/>
</dbReference>
<dbReference type="FunFam" id="1.25.10.10:FF:000266">
    <property type="entry name" value="mRNA transport regulator MTR10"/>
    <property type="match status" value="1"/>
</dbReference>
<dbReference type="GO" id="GO:0005737">
    <property type="term" value="C:cytoplasm"/>
    <property type="evidence" value="ECO:0007669"/>
    <property type="project" value="TreeGrafter"/>
</dbReference>
<dbReference type="GO" id="GO:0008033">
    <property type="term" value="P:tRNA processing"/>
    <property type="evidence" value="ECO:0007669"/>
    <property type="project" value="UniProtKB-KW"/>
</dbReference>
<dbReference type="InterPro" id="IPR051345">
    <property type="entry name" value="Importin_beta-like_NTR"/>
</dbReference>
<sequence>MYLLKFGKAPLRVPTTRALSEAVWAEMIFNISWSATRSRRKSALTFAINSTMKQAHGRYALHSTQPTMAANGTQAFAPVLAALQTMQSNVDRAQKGQAHEFLEQFQKSNEAWNTTFMILNSSDATTEAKLFAATTLKGKIIFDFHQLPRESLPELRNTLLSLLAQFSQGPKPIRTQLCVCLANLAIQMLEWKDVLQLVVSTLGNDPNGIACVLEFLHVLPEEVTEGRKINLTEDELRDRTVELLEENGNQVLTLLIQYAQSSDAASKNPQLMECITSWIREVPLNDIVNSPLLDVVMNALEADSSFESSVETLCAIFRETRDVDECLAIIKTMYPRVMSIRPKIAQAAEAEDFEMFKGLTRIFAEAGEAWVVLIARMPEDFRGLVEAVLECAARDTEKEAISNTFIFWYELKQYITLERYMQARMQFVDIYLNLVDIMIGHLEFPKPESGNDNDLFDGDREQEERFREFRHQMGDVLKDCCEVIGVTECLQKSYVKIEEWVNTYGPQATAGNVPEWQKLEAPLFSMRAMGRMVPPDENIMLPRLIPLIVQIPDQEKVRFQAVMALGRYTEWTAQHPDTLEAQLNFIMAAFDHPSKEVITAAALSFRFFCNDCSELLKGFTNQLQTFYETVINRLPPTSQEEITEGMASVLSKQPVDQIYASFKMCCDPVVKRLMDMAQSATGEKEKLALADHLNLITIFVQWIQPEIRPGEPHPAVQYCQEIFPVLAAIAENFSNFTPILERVCRCWRYIVLSYRTHTAPLLPVLAEKLAAGFAASRQGCFLWATDSIVREFTDESEGISPETTQAIFSFYVQQATTFLRALNDLPPEQLPDVIEDFFRLCVDVQAYHSRSFIANELTPTILSAASTSLTLLKDEPILATLHFLRDFLAYGGENAPTSTFSEDPNRRVNSPEIQNAVKTLISQQGEVLVQRLMTGMMYTFPADCFPDASGVLLSMFQLLPEATATWTANTVSMLPSGSISPQEQERLLRNIEQRIQSGDTRKIRTLLQDFTNSYRRRNVAPREGLGRLEATRFRFAG</sequence>
<gene>
    <name evidence="4" type="ORF">D6D01_03930</name>
</gene>
<protein>
    <submittedName>
        <fullName evidence="4">ARM repeat-containing protein</fullName>
    </submittedName>
</protein>
<dbReference type="InterPro" id="IPR016024">
    <property type="entry name" value="ARM-type_fold"/>
</dbReference>
<dbReference type="AlphaFoldDB" id="A0A4S9LH67"/>
<name>A0A4S9LH67_AURPU</name>
<dbReference type="InterPro" id="IPR013598">
    <property type="entry name" value="Exportin-1/Importin-b-like"/>
</dbReference>
<dbReference type="InterPro" id="IPR057942">
    <property type="entry name" value="TPR_TNPO3_IPO13_3rd"/>
</dbReference>
<dbReference type="InterPro" id="IPR057941">
    <property type="entry name" value="TPR_TNPO3_IPO13_2nd"/>
</dbReference>
<reference evidence="4 5" key="1">
    <citation type="submission" date="2018-10" db="EMBL/GenBank/DDBJ databases">
        <title>Fifty Aureobasidium pullulans genomes reveal a recombining polyextremotolerant generalist.</title>
        <authorList>
            <person name="Gostincar C."/>
            <person name="Turk M."/>
            <person name="Zajc J."/>
            <person name="Gunde-Cimerman N."/>
        </authorList>
    </citation>
    <scope>NUCLEOTIDE SEQUENCE [LARGE SCALE GENOMIC DNA]</scope>
    <source>
        <strain evidence="4 5">EXF-6604</strain>
    </source>
</reference>
<organism evidence="4 5">
    <name type="scientific">Aureobasidium pullulans</name>
    <name type="common">Black yeast</name>
    <name type="synonym">Pullularia pullulans</name>
    <dbReference type="NCBI Taxonomy" id="5580"/>
    <lineage>
        <taxon>Eukaryota</taxon>
        <taxon>Fungi</taxon>
        <taxon>Dikarya</taxon>
        <taxon>Ascomycota</taxon>
        <taxon>Pezizomycotina</taxon>
        <taxon>Dothideomycetes</taxon>
        <taxon>Dothideomycetidae</taxon>
        <taxon>Dothideales</taxon>
        <taxon>Saccotheciaceae</taxon>
        <taxon>Aureobasidium</taxon>
    </lineage>
</organism>
<dbReference type="PANTHER" id="PTHR12363:SF53">
    <property type="entry name" value="MRNA TRANSPORT REGULATOR MTR10"/>
    <property type="match status" value="1"/>
</dbReference>
<evidence type="ECO:0000313" key="5">
    <source>
        <dbReference type="Proteomes" id="UP000306584"/>
    </source>
</evidence>
<dbReference type="Proteomes" id="UP000306584">
    <property type="component" value="Unassembled WGS sequence"/>
</dbReference>
<accession>A0A4S9LH67</accession>
<comment type="caution">
    <text evidence="4">The sequence shown here is derived from an EMBL/GenBank/DDBJ whole genome shotgun (WGS) entry which is preliminary data.</text>
</comment>
<feature type="domain" description="Importin N-terminal" evidence="3">
    <location>
        <begin position="98"/>
        <end position="165"/>
    </location>
</feature>
<evidence type="ECO:0000256" key="1">
    <source>
        <dbReference type="ARBA" id="ARBA00022694"/>
    </source>
</evidence>
<dbReference type="PROSITE" id="PS50166">
    <property type="entry name" value="IMPORTIN_B_NT"/>
    <property type="match status" value="1"/>
</dbReference>
<evidence type="ECO:0000259" key="3">
    <source>
        <dbReference type="PROSITE" id="PS50166"/>
    </source>
</evidence>
<dbReference type="Pfam" id="PF03810">
    <property type="entry name" value="IBN_N"/>
    <property type="match status" value="1"/>
</dbReference>
<dbReference type="PANTHER" id="PTHR12363">
    <property type="entry name" value="TRANSPORTIN 3 AND IMPORTIN 13"/>
    <property type="match status" value="1"/>
</dbReference>
<keyword evidence="1" id="KW-0819">tRNA processing</keyword>
<dbReference type="GO" id="GO:0006606">
    <property type="term" value="P:protein import into nucleus"/>
    <property type="evidence" value="ECO:0007669"/>
    <property type="project" value="TreeGrafter"/>
</dbReference>
<evidence type="ECO:0000256" key="2">
    <source>
        <dbReference type="ARBA" id="ARBA00025147"/>
    </source>
</evidence>